<keyword evidence="3" id="KW-1185">Reference proteome</keyword>
<gene>
    <name evidence="2" type="ORF">AX660_05985</name>
</gene>
<dbReference type="Proteomes" id="UP000070299">
    <property type="component" value="Unassembled WGS sequence"/>
</dbReference>
<accession>A0A136A2Z8</accession>
<proteinExistence type="predicted"/>
<comment type="caution">
    <text evidence="2">The sequence shown here is derived from an EMBL/GenBank/DDBJ whole genome shotgun (WGS) entry which is preliminary data.</text>
</comment>
<feature type="domain" description="TniQ" evidence="1">
    <location>
        <begin position="6"/>
        <end position="127"/>
    </location>
</feature>
<dbReference type="RefSeq" id="WP_068372365.1">
    <property type="nucleotide sequence ID" value="NZ_LSNE01000003.1"/>
</dbReference>
<evidence type="ECO:0000313" key="3">
    <source>
        <dbReference type="Proteomes" id="UP000070299"/>
    </source>
</evidence>
<name>A0A136A2Z8_9ALTE</name>
<dbReference type="InterPro" id="IPR009492">
    <property type="entry name" value="TniQ"/>
</dbReference>
<evidence type="ECO:0000313" key="2">
    <source>
        <dbReference type="EMBL" id="KXI29602.1"/>
    </source>
</evidence>
<dbReference type="Pfam" id="PF06527">
    <property type="entry name" value="TniQ"/>
    <property type="match status" value="1"/>
</dbReference>
<reference evidence="3" key="1">
    <citation type="submission" date="2016-02" db="EMBL/GenBank/DDBJ databases">
        <authorList>
            <person name="Schultz-Johansen M."/>
            <person name="Glaring M.A."/>
            <person name="Bech P.K."/>
            <person name="Stougaard P."/>
        </authorList>
    </citation>
    <scope>NUCLEOTIDE SEQUENCE [LARGE SCALE GENOMIC DNA]</scope>
    <source>
        <strain evidence="3">S66</strain>
    </source>
</reference>
<protein>
    <recommendedName>
        <fullName evidence="1">TniQ domain-containing protein</fullName>
    </recommendedName>
</protein>
<sequence length="470" mass="54313">MNLLPQRPFIKNGENVLGYLLRLAKKNRFNSLSELIKSYSTKKVPTTYRKNSVDGVVELASKLVGRSINLEKNYLLGEYEEDPSVSAGKRFSLSRKPCICTECVKEDGVIYANWQYTPNSYCTKHKMAHINVCQTCSRELQWNTDLLDLVCQHCGSKLCGKTIDTEPHHIRKLRTLQGQKKWVYTSKLFDYAVALIRPFDLIDKRVTESPIMLRNWNELYSMASQMIELGENVPSAYSLFNQLFYEYPFDDFAQSPLAAGMKQVLKRHPTNDECRLFVDAAALKKWLGLSEFQVQSCIELKFTKVTFKKPYCGTFIYDFSDWQRLLQRVRTLDEVGTPIQQVAEEAPIFWNYPEEIVIGVLRSRIPVRFKNPNMPNFSEAFVDRKTAHYYLRKQRGMKFDQVLSQYNASKLLGVGPQIIRKFIKDGKLSVMVPNNKVPMICIDSLNKLIDNESFPTRDKVLNAYPSFISN</sequence>
<dbReference type="OrthoDB" id="6917259at2"/>
<organism evidence="2 3">
    <name type="scientific">Paraglaciecola hydrolytica</name>
    <dbReference type="NCBI Taxonomy" id="1799789"/>
    <lineage>
        <taxon>Bacteria</taxon>
        <taxon>Pseudomonadati</taxon>
        <taxon>Pseudomonadota</taxon>
        <taxon>Gammaproteobacteria</taxon>
        <taxon>Alteromonadales</taxon>
        <taxon>Alteromonadaceae</taxon>
        <taxon>Paraglaciecola</taxon>
    </lineage>
</organism>
<dbReference type="STRING" id="1799789.AX660_05985"/>
<evidence type="ECO:0000259" key="1">
    <source>
        <dbReference type="Pfam" id="PF06527"/>
    </source>
</evidence>
<dbReference type="AlphaFoldDB" id="A0A136A2Z8"/>
<dbReference type="EMBL" id="LSNE01000003">
    <property type="protein sequence ID" value="KXI29602.1"/>
    <property type="molecule type" value="Genomic_DNA"/>
</dbReference>